<dbReference type="STRING" id="758793.BRPE64_BCDS05250"/>
<feature type="transmembrane region" description="Helical" evidence="7">
    <location>
        <begin position="410"/>
        <end position="431"/>
    </location>
</feature>
<feature type="transmembrane region" description="Helical" evidence="7">
    <location>
        <begin position="286"/>
        <end position="305"/>
    </location>
</feature>
<dbReference type="InterPro" id="IPR020846">
    <property type="entry name" value="MFS_dom"/>
</dbReference>
<evidence type="ECO:0000256" key="4">
    <source>
        <dbReference type="ARBA" id="ARBA00022989"/>
    </source>
</evidence>
<feature type="transmembrane region" description="Helical" evidence="7">
    <location>
        <begin position="165"/>
        <end position="187"/>
    </location>
</feature>
<feature type="transmembrane region" description="Helical" evidence="7">
    <location>
        <begin position="193"/>
        <end position="214"/>
    </location>
</feature>
<dbReference type="PANTHER" id="PTHR23515">
    <property type="entry name" value="HIGH-AFFINITY NITRATE TRANSPORTER 2.3"/>
    <property type="match status" value="1"/>
</dbReference>
<organism evidence="9 10">
    <name type="scientific">Caballeronia insecticola</name>
    <dbReference type="NCBI Taxonomy" id="758793"/>
    <lineage>
        <taxon>Bacteria</taxon>
        <taxon>Pseudomonadati</taxon>
        <taxon>Pseudomonadota</taxon>
        <taxon>Betaproteobacteria</taxon>
        <taxon>Burkholderiales</taxon>
        <taxon>Burkholderiaceae</taxon>
        <taxon>Caballeronia</taxon>
    </lineage>
</organism>
<keyword evidence="6 7" id="KW-0472">Membrane</keyword>
<evidence type="ECO:0000256" key="6">
    <source>
        <dbReference type="ARBA" id="ARBA00023136"/>
    </source>
</evidence>
<proteinExistence type="inferred from homology"/>
<keyword evidence="5" id="KW-0534">Nitrate assimilation</keyword>
<feature type="transmembrane region" description="Helical" evidence="7">
    <location>
        <begin position="124"/>
        <end position="144"/>
    </location>
</feature>
<evidence type="ECO:0000256" key="2">
    <source>
        <dbReference type="ARBA" id="ARBA00008432"/>
    </source>
</evidence>
<reference evidence="9 10" key="2">
    <citation type="journal article" date="2018" name="Int. J. Syst. Evol. Microbiol.">
        <title>Burkholderia insecticola sp. nov., a gut symbiotic bacterium of the bean bug Riptortus pedestris.</title>
        <authorList>
            <person name="Takeshita K."/>
            <person name="Tamaki H."/>
            <person name="Ohbayashi T."/>
            <person name="Meng X.-Y."/>
            <person name="Sone T."/>
            <person name="Mitani Y."/>
            <person name="Peeters C."/>
            <person name="Kikuchi Y."/>
            <person name="Vandamme P."/>
        </authorList>
    </citation>
    <scope>NUCLEOTIDE SEQUENCE [LARGE SCALE GENOMIC DNA]</scope>
    <source>
        <strain evidence="9">RPE64</strain>
    </source>
</reference>
<feature type="transmembrane region" description="Helical" evidence="7">
    <location>
        <begin position="326"/>
        <end position="344"/>
    </location>
</feature>
<dbReference type="InterPro" id="IPR011701">
    <property type="entry name" value="MFS"/>
</dbReference>
<evidence type="ECO:0000313" key="10">
    <source>
        <dbReference type="Proteomes" id="UP000013966"/>
    </source>
</evidence>
<dbReference type="HOGENOM" id="CLU_024204_4_1_4"/>
<dbReference type="EMBL" id="AP013059">
    <property type="protein sequence ID" value="BAN25186.1"/>
    <property type="molecule type" value="Genomic_DNA"/>
</dbReference>
<sequence length="457" mass="47899">MRGTPFFFGDHRNDTAMDKATRIDLFSMRTAPMRAFHLTWMAFFVCFFAWFACAPLMPLIKREYGLSADQVANINIAAVAVTILVRLVVGPMCDRFGPRKVYSVLLLAGAVPVLGAALSTGYDSFLWCRLAIGAIGASFVITQYHTSVMFAPNVVGTANATTAGWGNAGAGAAQAIVPLLVAAAIALGAGAASAWRIALIVPGIAMPVMAYFYWRYTQDCPQGDFSTLRRAGIAIDGGKKGGWQSFLAACSNYRVWMLFVTYGACFGVEVFIHNMAAVYYVDRFQFTLAQAGMAAGSFGLLALFARALGGWLSDKAAARRGLDIRATLLFALIAGEGIGLYAFAHAPSAALAVISMLAFGLFTHMACGATYALVPFIDRKALGGVAGVIGAGGNVGAVAAGFLMKGLGSAQATLSMLGVIVAGTALCALAVRFSPEHKAREAALRESALAVNSGIAN</sequence>
<dbReference type="PROSITE" id="PS50850">
    <property type="entry name" value="MFS"/>
    <property type="match status" value="1"/>
</dbReference>
<feature type="transmembrane region" description="Helical" evidence="7">
    <location>
        <begin position="101"/>
        <end position="118"/>
    </location>
</feature>
<keyword evidence="3 7" id="KW-0812">Transmembrane</keyword>
<feature type="transmembrane region" description="Helical" evidence="7">
    <location>
        <begin position="350"/>
        <end position="374"/>
    </location>
</feature>
<gene>
    <name evidence="9" type="ORF">BRPE64_BCDS05250</name>
</gene>
<feature type="transmembrane region" description="Helical" evidence="7">
    <location>
        <begin position="255"/>
        <end position="280"/>
    </location>
</feature>
<evidence type="ECO:0000256" key="7">
    <source>
        <dbReference type="SAM" id="Phobius"/>
    </source>
</evidence>
<dbReference type="GO" id="GO:0042128">
    <property type="term" value="P:nitrate assimilation"/>
    <property type="evidence" value="ECO:0007669"/>
    <property type="project" value="UniProtKB-KW"/>
</dbReference>
<accession>R4WZZ6</accession>
<feature type="transmembrane region" description="Helical" evidence="7">
    <location>
        <begin position="38"/>
        <end position="60"/>
    </location>
</feature>
<protein>
    <submittedName>
        <fullName evidence="9">Major facilitator superfamily MFS_1</fullName>
    </submittedName>
</protein>
<reference evidence="9 10" key="1">
    <citation type="journal article" date="2013" name="Genome Announc.">
        <title>Complete Genome Sequence of Burkholderia sp. Strain RPE64, Bacterial Symbiont of the Bean Bug Riptortus pedestris.</title>
        <authorList>
            <person name="Shibata T.F."/>
            <person name="Maeda T."/>
            <person name="Nikoh N."/>
            <person name="Yamaguchi K."/>
            <person name="Oshima K."/>
            <person name="Hattori M."/>
            <person name="Nishiyama T."/>
            <person name="Hasebe M."/>
            <person name="Fukatsu T."/>
            <person name="Kikuchi Y."/>
            <person name="Shigenobu S."/>
        </authorList>
    </citation>
    <scope>NUCLEOTIDE SEQUENCE [LARGE SCALE GENOMIC DNA]</scope>
</reference>
<comment type="subcellular location">
    <subcellularLocation>
        <location evidence="1">Membrane</location>
        <topology evidence="1">Multi-pass membrane protein</topology>
    </subcellularLocation>
</comment>
<comment type="similarity">
    <text evidence="2">Belongs to the major facilitator superfamily. Nitrate/nitrite porter (TC 2.A.1.8) family.</text>
</comment>
<dbReference type="Gene3D" id="1.20.1250.20">
    <property type="entry name" value="MFS general substrate transporter like domains"/>
    <property type="match status" value="2"/>
</dbReference>
<dbReference type="InterPro" id="IPR044772">
    <property type="entry name" value="NO3_transporter"/>
</dbReference>
<feature type="transmembrane region" description="Helical" evidence="7">
    <location>
        <begin position="381"/>
        <end position="404"/>
    </location>
</feature>
<evidence type="ECO:0000313" key="9">
    <source>
        <dbReference type="EMBL" id="BAN25186.1"/>
    </source>
</evidence>
<feature type="domain" description="Major facilitator superfamily (MFS) profile" evidence="8">
    <location>
        <begin position="35"/>
        <end position="436"/>
    </location>
</feature>
<keyword evidence="10" id="KW-1185">Reference proteome</keyword>
<name>R4WZZ6_9BURK</name>
<evidence type="ECO:0000256" key="3">
    <source>
        <dbReference type="ARBA" id="ARBA00022692"/>
    </source>
</evidence>
<dbReference type="GO" id="GO:0016020">
    <property type="term" value="C:membrane"/>
    <property type="evidence" value="ECO:0007669"/>
    <property type="project" value="UniProtKB-SubCell"/>
</dbReference>
<dbReference type="Proteomes" id="UP000013966">
    <property type="component" value="Chromosome 2"/>
</dbReference>
<dbReference type="AlphaFoldDB" id="R4WZZ6"/>
<dbReference type="SUPFAM" id="SSF103473">
    <property type="entry name" value="MFS general substrate transporter"/>
    <property type="match status" value="1"/>
</dbReference>
<evidence type="ECO:0000259" key="8">
    <source>
        <dbReference type="PROSITE" id="PS50850"/>
    </source>
</evidence>
<evidence type="ECO:0000256" key="5">
    <source>
        <dbReference type="ARBA" id="ARBA00023063"/>
    </source>
</evidence>
<keyword evidence="4 7" id="KW-1133">Transmembrane helix</keyword>
<dbReference type="Pfam" id="PF07690">
    <property type="entry name" value="MFS_1"/>
    <property type="match status" value="1"/>
</dbReference>
<feature type="transmembrane region" description="Helical" evidence="7">
    <location>
        <begin position="72"/>
        <end position="89"/>
    </location>
</feature>
<dbReference type="KEGG" id="buo:BRPE64_BCDS05250"/>
<dbReference type="GO" id="GO:0015112">
    <property type="term" value="F:nitrate transmembrane transporter activity"/>
    <property type="evidence" value="ECO:0007669"/>
    <property type="project" value="InterPro"/>
</dbReference>
<dbReference type="PATRIC" id="fig|758793.3.peg.3431"/>
<evidence type="ECO:0000256" key="1">
    <source>
        <dbReference type="ARBA" id="ARBA00004141"/>
    </source>
</evidence>
<dbReference type="InterPro" id="IPR036259">
    <property type="entry name" value="MFS_trans_sf"/>
</dbReference>